<dbReference type="InterPro" id="IPR000843">
    <property type="entry name" value="HTH_LacI"/>
</dbReference>
<organism evidence="6 7">
    <name type="scientific">Levilactobacillus spicheri DSM 15429</name>
    <dbReference type="NCBI Taxonomy" id="1423805"/>
    <lineage>
        <taxon>Bacteria</taxon>
        <taxon>Bacillati</taxon>
        <taxon>Bacillota</taxon>
        <taxon>Bacilli</taxon>
        <taxon>Lactobacillales</taxon>
        <taxon>Lactobacillaceae</taxon>
        <taxon>Levilactobacillus</taxon>
    </lineage>
</organism>
<dbReference type="PRINTS" id="PR00036">
    <property type="entry name" value="HTHLACI"/>
</dbReference>
<keyword evidence="3" id="KW-0238">DNA-binding</keyword>
<dbReference type="PROSITE" id="PS50932">
    <property type="entry name" value="HTH_LACI_2"/>
    <property type="match status" value="1"/>
</dbReference>
<dbReference type="SUPFAM" id="SSF53822">
    <property type="entry name" value="Periplasmic binding protein-like I"/>
    <property type="match status" value="1"/>
</dbReference>
<dbReference type="InterPro" id="IPR028082">
    <property type="entry name" value="Peripla_BP_I"/>
</dbReference>
<dbReference type="Gene3D" id="3.40.50.2300">
    <property type="match status" value="2"/>
</dbReference>
<dbReference type="GO" id="GO:0003700">
    <property type="term" value="F:DNA-binding transcription factor activity"/>
    <property type="evidence" value="ECO:0007669"/>
    <property type="project" value="TreeGrafter"/>
</dbReference>
<comment type="caution">
    <text evidence="6">The sequence shown here is derived from an EMBL/GenBank/DDBJ whole genome shotgun (WGS) entry which is preliminary data.</text>
</comment>
<dbReference type="SMART" id="SM00354">
    <property type="entry name" value="HTH_LACI"/>
    <property type="match status" value="1"/>
</dbReference>
<evidence type="ECO:0000256" key="1">
    <source>
        <dbReference type="ARBA" id="ARBA00022491"/>
    </source>
</evidence>
<accession>A0A0R1R440</accession>
<dbReference type="PANTHER" id="PTHR30146:SF148">
    <property type="entry name" value="HTH-TYPE TRANSCRIPTIONAL REPRESSOR PURR-RELATED"/>
    <property type="match status" value="1"/>
</dbReference>
<keyword evidence="4" id="KW-0804">Transcription</keyword>
<evidence type="ECO:0000256" key="2">
    <source>
        <dbReference type="ARBA" id="ARBA00023015"/>
    </source>
</evidence>
<evidence type="ECO:0000313" key="7">
    <source>
        <dbReference type="Proteomes" id="UP000051835"/>
    </source>
</evidence>
<keyword evidence="2" id="KW-0805">Transcription regulation</keyword>
<dbReference type="PATRIC" id="fig|1423805.4.peg.1183"/>
<dbReference type="SUPFAM" id="SSF47413">
    <property type="entry name" value="lambda repressor-like DNA-binding domains"/>
    <property type="match status" value="1"/>
</dbReference>
<dbReference type="Pfam" id="PF00356">
    <property type="entry name" value="LacI"/>
    <property type="match status" value="1"/>
</dbReference>
<dbReference type="AlphaFoldDB" id="A0A0R1R440"/>
<dbReference type="Gene3D" id="1.10.260.40">
    <property type="entry name" value="lambda repressor-like DNA-binding domains"/>
    <property type="match status" value="1"/>
</dbReference>
<protein>
    <submittedName>
        <fullName evidence="6">Catabolite control protein A</fullName>
    </submittedName>
</protein>
<dbReference type="GO" id="GO:0000976">
    <property type="term" value="F:transcription cis-regulatory region binding"/>
    <property type="evidence" value="ECO:0007669"/>
    <property type="project" value="TreeGrafter"/>
</dbReference>
<keyword evidence="1" id="KW-0678">Repressor</keyword>
<dbReference type="InterPro" id="IPR010982">
    <property type="entry name" value="Lambda_DNA-bd_dom_sf"/>
</dbReference>
<evidence type="ECO:0000256" key="3">
    <source>
        <dbReference type="ARBA" id="ARBA00023125"/>
    </source>
</evidence>
<feature type="domain" description="HTH lacI-type" evidence="5">
    <location>
        <begin position="32"/>
        <end position="86"/>
    </location>
</feature>
<gene>
    <name evidence="6" type="ORF">FD37_GL001151</name>
</gene>
<dbReference type="EMBL" id="AZFC01000015">
    <property type="protein sequence ID" value="KRL48690.1"/>
    <property type="molecule type" value="Genomic_DNA"/>
</dbReference>
<evidence type="ECO:0000259" key="5">
    <source>
        <dbReference type="PROSITE" id="PS50932"/>
    </source>
</evidence>
<evidence type="ECO:0000256" key="4">
    <source>
        <dbReference type="ARBA" id="ARBA00023163"/>
    </source>
</evidence>
<dbReference type="CDD" id="cd01392">
    <property type="entry name" value="HTH_LacI"/>
    <property type="match status" value="1"/>
</dbReference>
<dbReference type="Proteomes" id="UP000051835">
    <property type="component" value="Unassembled WGS sequence"/>
</dbReference>
<dbReference type="PROSITE" id="PS00356">
    <property type="entry name" value="HTH_LACI_1"/>
    <property type="match status" value="1"/>
</dbReference>
<sequence>MGFEGKSLYVKNQLSMIINNKKAGDPPLSGKPTIKDVAAQAGVSEATVSRALNHSDQVKPATQHKIQQIAQQLGYHPNGLARSIRVQHTHTLGMIIPDILNAFFTQIVRAVEDAADATGYDVFIVNTDEHLDRESKALNLMLEKQVDGVIIASAGGPTNYVEWLGGTPAVFVDRMPPALIARQYDRVLVDNVQATQAVVTQLIRRGAKRIGIINSAVSVTATERLQGYHQALAAAGRPFDAAIETTAWTDNSNVAQMTRQLLVNQQCDGLFAADNTIMDTVLHRIPELDLAPFQLGGFDDQDWFDFLPYHIVTAQQPIVQLGQTAVDRLIAQITQPDVEPQEFRLPATIVTH</sequence>
<proteinExistence type="predicted"/>
<dbReference type="InterPro" id="IPR001761">
    <property type="entry name" value="Peripla_BP/Lac1_sug-bd_dom"/>
</dbReference>
<reference evidence="6 7" key="1">
    <citation type="journal article" date="2015" name="Genome Announc.">
        <title>Expanding the biotechnology potential of lactobacilli through comparative genomics of 213 strains and associated genera.</title>
        <authorList>
            <person name="Sun Z."/>
            <person name="Harris H.M."/>
            <person name="McCann A."/>
            <person name="Guo C."/>
            <person name="Argimon S."/>
            <person name="Zhang W."/>
            <person name="Yang X."/>
            <person name="Jeffery I.B."/>
            <person name="Cooney J.C."/>
            <person name="Kagawa T.F."/>
            <person name="Liu W."/>
            <person name="Song Y."/>
            <person name="Salvetti E."/>
            <person name="Wrobel A."/>
            <person name="Rasinkangas P."/>
            <person name="Parkhill J."/>
            <person name="Rea M.C."/>
            <person name="O'Sullivan O."/>
            <person name="Ritari J."/>
            <person name="Douillard F.P."/>
            <person name="Paul Ross R."/>
            <person name="Yang R."/>
            <person name="Briner A.E."/>
            <person name="Felis G.E."/>
            <person name="de Vos W.M."/>
            <person name="Barrangou R."/>
            <person name="Klaenhammer T.R."/>
            <person name="Caufield P.W."/>
            <person name="Cui Y."/>
            <person name="Zhang H."/>
            <person name="O'Toole P.W."/>
        </authorList>
    </citation>
    <scope>NUCLEOTIDE SEQUENCE [LARGE SCALE GENOMIC DNA]</scope>
    <source>
        <strain evidence="6 7">DSM 15429</strain>
    </source>
</reference>
<evidence type="ECO:0000313" key="6">
    <source>
        <dbReference type="EMBL" id="KRL48690.1"/>
    </source>
</evidence>
<dbReference type="PANTHER" id="PTHR30146">
    <property type="entry name" value="LACI-RELATED TRANSCRIPTIONAL REPRESSOR"/>
    <property type="match status" value="1"/>
</dbReference>
<dbReference type="Pfam" id="PF00532">
    <property type="entry name" value="Peripla_BP_1"/>
    <property type="match status" value="1"/>
</dbReference>
<name>A0A0R1R440_9LACO</name>